<keyword evidence="7 9" id="KW-1133">Transmembrane helix</keyword>
<feature type="transmembrane region" description="Helical" evidence="9">
    <location>
        <begin position="81"/>
        <end position="104"/>
    </location>
</feature>
<dbReference type="GO" id="GO:0006508">
    <property type="term" value="P:proteolysis"/>
    <property type="evidence" value="ECO:0007669"/>
    <property type="project" value="UniProtKB-KW"/>
</dbReference>
<dbReference type="EC" id="3.4.23.36" evidence="9"/>
<reference evidence="12 13" key="1">
    <citation type="submission" date="2016-12" db="EMBL/GenBank/DDBJ databases">
        <title>The whole genome sequencing and assembly of Bacillus cohnii DSM 6307T strain.</title>
        <authorList>
            <person name="Lee Y.-J."/>
            <person name="Yi H."/>
            <person name="Bahn Y.-S."/>
            <person name="Kim J.F."/>
            <person name="Lee D.-W."/>
        </authorList>
    </citation>
    <scope>NUCLEOTIDE SEQUENCE [LARGE SCALE GENOMIC DNA]</scope>
    <source>
        <strain evidence="12 13">DSM 6307</strain>
    </source>
</reference>
<dbReference type="PANTHER" id="PTHR33695">
    <property type="entry name" value="LIPOPROTEIN SIGNAL PEPTIDASE"/>
    <property type="match status" value="1"/>
</dbReference>
<dbReference type="KEGG" id="bcoh:BC6307_20820"/>
<dbReference type="Pfam" id="PF01252">
    <property type="entry name" value="Peptidase_A8"/>
    <property type="match status" value="1"/>
</dbReference>
<evidence type="ECO:0000256" key="4">
    <source>
        <dbReference type="ARBA" id="ARBA00022692"/>
    </source>
</evidence>
<dbReference type="EMBL" id="CP018866">
    <property type="protein sequence ID" value="AST93535.1"/>
    <property type="molecule type" value="Genomic_DNA"/>
</dbReference>
<name>A0A223KVN1_9BACI</name>
<feature type="active site" evidence="9">
    <location>
        <position position="122"/>
    </location>
</feature>
<dbReference type="HAMAP" id="MF_00161">
    <property type="entry name" value="LspA"/>
    <property type="match status" value="1"/>
</dbReference>
<feature type="transmembrane region" description="Helical" evidence="9">
    <location>
        <begin position="124"/>
        <end position="141"/>
    </location>
</feature>
<comment type="caution">
    <text evidence="9">Lacks conserved residue(s) required for the propagation of feature annotation.</text>
</comment>
<feature type="active site" evidence="9">
    <location>
        <position position="109"/>
    </location>
</feature>
<evidence type="ECO:0000256" key="7">
    <source>
        <dbReference type="ARBA" id="ARBA00022989"/>
    </source>
</evidence>
<evidence type="ECO:0000256" key="5">
    <source>
        <dbReference type="ARBA" id="ARBA00022750"/>
    </source>
</evidence>
<dbReference type="AlphaFoldDB" id="A0A223KVN1"/>
<keyword evidence="4 9" id="KW-0812">Transmembrane</keyword>
<organism evidence="12 13">
    <name type="scientific">Sutcliffiella cohnii</name>
    <dbReference type="NCBI Taxonomy" id="33932"/>
    <lineage>
        <taxon>Bacteria</taxon>
        <taxon>Bacillati</taxon>
        <taxon>Bacillota</taxon>
        <taxon>Bacilli</taxon>
        <taxon>Bacillales</taxon>
        <taxon>Bacillaceae</taxon>
        <taxon>Sutcliffiella</taxon>
    </lineage>
</organism>
<dbReference type="Proteomes" id="UP000215224">
    <property type="component" value="Chromosome"/>
</dbReference>
<evidence type="ECO:0000256" key="9">
    <source>
        <dbReference type="HAMAP-Rule" id="MF_00161"/>
    </source>
</evidence>
<evidence type="ECO:0000256" key="2">
    <source>
        <dbReference type="ARBA" id="ARBA00022475"/>
    </source>
</evidence>
<keyword evidence="6 9" id="KW-0378">Hydrolase</keyword>
<comment type="catalytic activity">
    <reaction evidence="9 10">
        <text>Release of signal peptides from bacterial membrane prolipoproteins. Hydrolyzes -Xaa-Yaa-Zaa-|-(S,diacylglyceryl)Cys-, in which Xaa is hydrophobic (preferably Leu), and Yaa (Ala or Ser) and Zaa (Gly or Ala) have small, neutral side chains.</text>
        <dbReference type="EC" id="3.4.23.36"/>
    </reaction>
</comment>
<protein>
    <recommendedName>
        <fullName evidence="9">Lipoprotein signal peptidase</fullName>
        <ecNumber evidence="9">3.4.23.36</ecNumber>
    </recommendedName>
    <alternativeName>
        <fullName evidence="9">Prolipoprotein signal peptidase</fullName>
    </alternativeName>
    <alternativeName>
        <fullName evidence="9">Signal peptidase II</fullName>
        <shortName evidence="9">SPase II</shortName>
    </alternativeName>
</protein>
<keyword evidence="3 9" id="KW-0645">Protease</keyword>
<comment type="similarity">
    <text evidence="1 9 11">Belongs to the peptidase A8 family.</text>
</comment>
<dbReference type="UniPathway" id="UPA00665"/>
<dbReference type="InterPro" id="IPR001872">
    <property type="entry name" value="Peptidase_A8"/>
</dbReference>
<sequence length="160" mass="17706">MLFYITAILVILLDQLSKNFVRAYVELHERFTIWGIQFTHIENSGMAGGLFPGNARLFGVVAVLFVIFVLYLRKTEDMKGLLIDLSFGFLVGGAIGNAIDRFLFGTVTDFIVRSGGVLNIADHAIELGVILLIIHFVVSWLRQKGKASSSPSTQKESVDK</sequence>
<evidence type="ECO:0000313" key="12">
    <source>
        <dbReference type="EMBL" id="AST93535.1"/>
    </source>
</evidence>
<keyword evidence="8 9" id="KW-0472">Membrane</keyword>
<proteinExistence type="inferred from homology"/>
<evidence type="ECO:0000313" key="13">
    <source>
        <dbReference type="Proteomes" id="UP000215224"/>
    </source>
</evidence>
<evidence type="ECO:0000256" key="1">
    <source>
        <dbReference type="ARBA" id="ARBA00006139"/>
    </source>
</evidence>
<dbReference type="PANTHER" id="PTHR33695:SF1">
    <property type="entry name" value="LIPOPROTEIN SIGNAL PEPTIDASE"/>
    <property type="match status" value="1"/>
</dbReference>
<keyword evidence="5 9" id="KW-0064">Aspartyl protease</keyword>
<dbReference type="GO" id="GO:0005886">
    <property type="term" value="C:plasma membrane"/>
    <property type="evidence" value="ECO:0007669"/>
    <property type="project" value="UniProtKB-SubCell"/>
</dbReference>
<dbReference type="NCBIfam" id="TIGR00077">
    <property type="entry name" value="lspA"/>
    <property type="match status" value="1"/>
</dbReference>
<dbReference type="PROSITE" id="PS00855">
    <property type="entry name" value="SPASE_II"/>
    <property type="match status" value="1"/>
</dbReference>
<evidence type="ECO:0000256" key="10">
    <source>
        <dbReference type="RuleBase" id="RU000594"/>
    </source>
</evidence>
<keyword evidence="2 9" id="KW-1003">Cell membrane</keyword>
<dbReference type="GO" id="GO:0004190">
    <property type="term" value="F:aspartic-type endopeptidase activity"/>
    <property type="evidence" value="ECO:0007669"/>
    <property type="project" value="UniProtKB-UniRule"/>
</dbReference>
<evidence type="ECO:0000256" key="8">
    <source>
        <dbReference type="ARBA" id="ARBA00023136"/>
    </source>
</evidence>
<keyword evidence="13" id="KW-1185">Reference proteome</keyword>
<evidence type="ECO:0000256" key="6">
    <source>
        <dbReference type="ARBA" id="ARBA00022801"/>
    </source>
</evidence>
<comment type="pathway">
    <text evidence="9">Protein modification; lipoprotein biosynthesis (signal peptide cleavage).</text>
</comment>
<accession>A0A223KVN1</accession>
<dbReference type="RefSeq" id="WP_066420892.1">
    <property type="nucleotide sequence ID" value="NZ_CP018866.1"/>
</dbReference>
<feature type="transmembrane region" description="Helical" evidence="9">
    <location>
        <begin position="55"/>
        <end position="72"/>
    </location>
</feature>
<dbReference type="PRINTS" id="PR00781">
    <property type="entry name" value="LIPOSIGPTASE"/>
</dbReference>
<comment type="function">
    <text evidence="9 10">This protein specifically catalyzes the removal of signal peptides from prolipoproteins.</text>
</comment>
<gene>
    <name evidence="9" type="primary">lspA</name>
    <name evidence="12" type="ORF">BC6307_20820</name>
</gene>
<dbReference type="STRING" id="1314751.GCA_001591425_04543"/>
<evidence type="ECO:0000256" key="3">
    <source>
        <dbReference type="ARBA" id="ARBA00022670"/>
    </source>
</evidence>
<evidence type="ECO:0000256" key="11">
    <source>
        <dbReference type="RuleBase" id="RU004181"/>
    </source>
</evidence>
<comment type="subcellular location">
    <subcellularLocation>
        <location evidence="9">Cell membrane</location>
        <topology evidence="9">Multi-pass membrane protein</topology>
    </subcellularLocation>
</comment>